<evidence type="ECO:0000313" key="3">
    <source>
        <dbReference type="EMBL" id="MBB4098493.1"/>
    </source>
</evidence>
<feature type="compositionally biased region" description="Pro residues" evidence="1">
    <location>
        <begin position="61"/>
        <end position="72"/>
    </location>
</feature>
<name>A0A7W6JRZ3_9SPHN</name>
<comment type="caution">
    <text evidence="3">The sequence shown here is derived from an EMBL/GenBank/DDBJ whole genome shotgun (WGS) entry which is preliminary data.</text>
</comment>
<keyword evidence="2" id="KW-0732">Signal</keyword>
<accession>A0A7W6JRZ3</accession>
<dbReference type="InterPro" id="IPR046505">
    <property type="entry name" value="DUF6683"/>
</dbReference>
<sequence length="241" mass="25384">MVRSVKAILVGAALLAGMPARAQDMVNVYLMDGGAFNNALNASTIVSRTKALLGNKAEPAPRQPTRPAPRTAPAPTRALQFTSTPGATAIPAMVAAYPAGKRSEVAAVFRQLLGRFGGIEQMFGQPHNDLPTALALYVATSYEAVTGVEVKPDQARPLIAQMRSLLQDGTGIAGASDAEKQKLYEIFAITGMFTATAGLELRQKPDPVASARLKASGRANLARLGLDPDRMRFGAEGLLSR</sequence>
<evidence type="ECO:0000256" key="1">
    <source>
        <dbReference type="SAM" id="MobiDB-lite"/>
    </source>
</evidence>
<reference evidence="3 4" key="1">
    <citation type="submission" date="2020-08" db="EMBL/GenBank/DDBJ databases">
        <title>Genomic Encyclopedia of Type Strains, Phase IV (KMG-IV): sequencing the most valuable type-strain genomes for metagenomic binning, comparative biology and taxonomic classification.</title>
        <authorList>
            <person name="Goeker M."/>
        </authorList>
    </citation>
    <scope>NUCLEOTIDE SEQUENCE [LARGE SCALE GENOMIC DNA]</scope>
    <source>
        <strain evidence="3 4">DSM 101806</strain>
    </source>
</reference>
<dbReference type="AlphaFoldDB" id="A0A7W6JRZ3"/>
<feature type="signal peptide" evidence="2">
    <location>
        <begin position="1"/>
        <end position="22"/>
    </location>
</feature>
<organism evidence="3 4">
    <name type="scientific">Sphingomonas kyeonggiensis</name>
    <dbReference type="NCBI Taxonomy" id="1268553"/>
    <lineage>
        <taxon>Bacteria</taxon>
        <taxon>Pseudomonadati</taxon>
        <taxon>Pseudomonadota</taxon>
        <taxon>Alphaproteobacteria</taxon>
        <taxon>Sphingomonadales</taxon>
        <taxon>Sphingomonadaceae</taxon>
        <taxon>Sphingomonas</taxon>
    </lineage>
</organism>
<feature type="region of interest" description="Disordered" evidence="1">
    <location>
        <begin position="55"/>
        <end position="74"/>
    </location>
</feature>
<dbReference type="EMBL" id="JACIEH010000002">
    <property type="protein sequence ID" value="MBB4098493.1"/>
    <property type="molecule type" value="Genomic_DNA"/>
</dbReference>
<dbReference type="Pfam" id="PF20388">
    <property type="entry name" value="DUF6683"/>
    <property type="match status" value="1"/>
</dbReference>
<feature type="chain" id="PRO_5030578455" evidence="2">
    <location>
        <begin position="23"/>
        <end position="241"/>
    </location>
</feature>
<evidence type="ECO:0000313" key="4">
    <source>
        <dbReference type="Proteomes" id="UP000557392"/>
    </source>
</evidence>
<dbReference type="RefSeq" id="WP_183997336.1">
    <property type="nucleotide sequence ID" value="NZ_JACIEH010000002.1"/>
</dbReference>
<evidence type="ECO:0000256" key="2">
    <source>
        <dbReference type="SAM" id="SignalP"/>
    </source>
</evidence>
<keyword evidence="4" id="KW-1185">Reference proteome</keyword>
<dbReference type="Proteomes" id="UP000557392">
    <property type="component" value="Unassembled WGS sequence"/>
</dbReference>
<protein>
    <submittedName>
        <fullName evidence="3">Uncharacterized protein</fullName>
    </submittedName>
</protein>
<proteinExistence type="predicted"/>
<gene>
    <name evidence="3" type="ORF">GGR46_002057</name>
</gene>